<keyword evidence="7" id="KW-1185">Reference proteome</keyword>
<reference evidence="6" key="1">
    <citation type="journal article" date="2014" name="Int. J. Syst. Evol. Microbiol.">
        <title>Complete genome sequence of Corynebacterium casei LMG S-19264T (=DSM 44701T), isolated from a smear-ripened cheese.</title>
        <authorList>
            <consortium name="US DOE Joint Genome Institute (JGI-PGF)"/>
            <person name="Walter F."/>
            <person name="Albersmeier A."/>
            <person name="Kalinowski J."/>
            <person name="Ruckert C."/>
        </authorList>
    </citation>
    <scope>NUCLEOTIDE SEQUENCE</scope>
    <source>
        <strain evidence="6">VKM B-1513</strain>
    </source>
</reference>
<reference evidence="6" key="2">
    <citation type="submission" date="2023-01" db="EMBL/GenBank/DDBJ databases">
        <authorList>
            <person name="Sun Q."/>
            <person name="Evtushenko L."/>
        </authorList>
    </citation>
    <scope>NUCLEOTIDE SEQUENCE</scope>
    <source>
        <strain evidence="6">VKM B-1513</strain>
    </source>
</reference>
<evidence type="ECO:0000313" key="7">
    <source>
        <dbReference type="Proteomes" id="UP001143486"/>
    </source>
</evidence>
<evidence type="ECO:0000256" key="5">
    <source>
        <dbReference type="PIRSR" id="PIRSR601486-1"/>
    </source>
</evidence>
<dbReference type="EMBL" id="BSFE01000002">
    <property type="protein sequence ID" value="GLK51358.1"/>
    <property type="molecule type" value="Genomic_DNA"/>
</dbReference>
<dbReference type="SUPFAM" id="SSF46458">
    <property type="entry name" value="Globin-like"/>
    <property type="match status" value="1"/>
</dbReference>
<dbReference type="InterPro" id="IPR001486">
    <property type="entry name" value="Hemoglobin_trunc"/>
</dbReference>
<organism evidence="6 7">
    <name type="scientific">Maricaulis virginensis</name>
    <dbReference type="NCBI Taxonomy" id="144022"/>
    <lineage>
        <taxon>Bacteria</taxon>
        <taxon>Pseudomonadati</taxon>
        <taxon>Pseudomonadota</taxon>
        <taxon>Alphaproteobacteria</taxon>
        <taxon>Maricaulales</taxon>
        <taxon>Maricaulaceae</taxon>
        <taxon>Maricaulis</taxon>
    </lineage>
</organism>
<keyword evidence="4 5" id="KW-0408">Iron</keyword>
<evidence type="ECO:0000313" key="6">
    <source>
        <dbReference type="EMBL" id="GLK51358.1"/>
    </source>
</evidence>
<name>A0A9W6MMT8_9PROT</name>
<proteinExistence type="predicted"/>
<accession>A0A9W6MMT8</accession>
<dbReference type="GO" id="GO:0020037">
    <property type="term" value="F:heme binding"/>
    <property type="evidence" value="ECO:0007669"/>
    <property type="project" value="InterPro"/>
</dbReference>
<dbReference type="RefSeq" id="WP_271185741.1">
    <property type="nucleotide sequence ID" value="NZ_BSFE01000002.1"/>
</dbReference>
<keyword evidence="2 5" id="KW-0349">Heme</keyword>
<evidence type="ECO:0000256" key="1">
    <source>
        <dbReference type="ARBA" id="ARBA00022448"/>
    </source>
</evidence>
<evidence type="ECO:0000256" key="4">
    <source>
        <dbReference type="ARBA" id="ARBA00023004"/>
    </source>
</evidence>
<evidence type="ECO:0000256" key="3">
    <source>
        <dbReference type="ARBA" id="ARBA00022723"/>
    </source>
</evidence>
<dbReference type="Gene3D" id="1.10.490.10">
    <property type="entry name" value="Globins"/>
    <property type="match status" value="1"/>
</dbReference>
<dbReference type="AlphaFoldDB" id="A0A9W6MMT8"/>
<dbReference type="CDD" id="cd08916">
    <property type="entry name" value="TrHb3_P"/>
    <property type="match status" value="1"/>
</dbReference>
<dbReference type="InterPro" id="IPR009050">
    <property type="entry name" value="Globin-like_sf"/>
</dbReference>
<keyword evidence="1" id="KW-0813">Transport</keyword>
<feature type="binding site" description="distal binding residue" evidence="5">
    <location>
        <position position="62"/>
    </location>
    <ligand>
        <name>heme</name>
        <dbReference type="ChEBI" id="CHEBI:30413"/>
    </ligand>
    <ligandPart>
        <name>Fe</name>
        <dbReference type="ChEBI" id="CHEBI:18248"/>
    </ligandPart>
</feature>
<dbReference type="Proteomes" id="UP001143486">
    <property type="component" value="Unassembled WGS sequence"/>
</dbReference>
<protein>
    <recommendedName>
        <fullName evidence="8">Hemoglobin</fullName>
    </recommendedName>
</protein>
<keyword evidence="3 5" id="KW-0479">Metal-binding</keyword>
<gene>
    <name evidence="6" type="ORF">GCM10017621_08660</name>
</gene>
<evidence type="ECO:0008006" key="8">
    <source>
        <dbReference type="Google" id="ProtNLM"/>
    </source>
</evidence>
<dbReference type="GO" id="GO:0019825">
    <property type="term" value="F:oxygen binding"/>
    <property type="evidence" value="ECO:0007669"/>
    <property type="project" value="InterPro"/>
</dbReference>
<comment type="caution">
    <text evidence="6">The sequence shown here is derived from an EMBL/GenBank/DDBJ whole genome shotgun (WGS) entry which is preliminary data.</text>
</comment>
<dbReference type="Pfam" id="PF01152">
    <property type="entry name" value="Bac_globin"/>
    <property type="match status" value="1"/>
</dbReference>
<sequence>MSANYSLRATEAREAARAEAAAMGITARTVSDLVDTFYGHVRADADLGPIFEKAIGDTWEPHLDTMKRFWSAIVFHDGGYSGRPMPAHVKLKPDIAPEHFARWLGLFEQTLDEIGASEAAKAAFLDRANRIAKSFQLQLFYSPYE</sequence>
<evidence type="ECO:0000256" key="2">
    <source>
        <dbReference type="ARBA" id="ARBA00022617"/>
    </source>
</evidence>
<dbReference type="GO" id="GO:0046872">
    <property type="term" value="F:metal ion binding"/>
    <property type="evidence" value="ECO:0007669"/>
    <property type="project" value="UniProtKB-KW"/>
</dbReference>
<dbReference type="InterPro" id="IPR012292">
    <property type="entry name" value="Globin/Proto"/>
</dbReference>